<dbReference type="Gene3D" id="3.60.15.10">
    <property type="entry name" value="Ribonuclease Z/Hydroxyacylglutathione hydrolase-like"/>
    <property type="match status" value="1"/>
</dbReference>
<proteinExistence type="predicted"/>
<gene>
    <name evidence="2" type="ORF">IAC96_07495</name>
</gene>
<evidence type="ECO:0000313" key="2">
    <source>
        <dbReference type="EMBL" id="HIR88777.1"/>
    </source>
</evidence>
<feature type="domain" description="Metallo-beta-lactamase" evidence="1">
    <location>
        <begin position="20"/>
        <end position="217"/>
    </location>
</feature>
<evidence type="ECO:0000259" key="1">
    <source>
        <dbReference type="SMART" id="SM00849"/>
    </source>
</evidence>
<dbReference type="EMBL" id="DVHN01000092">
    <property type="protein sequence ID" value="HIR88777.1"/>
    <property type="molecule type" value="Genomic_DNA"/>
</dbReference>
<dbReference type="AlphaFoldDB" id="A0A9D1EE85"/>
<reference evidence="2" key="1">
    <citation type="submission" date="2020-10" db="EMBL/GenBank/DDBJ databases">
        <authorList>
            <person name="Gilroy R."/>
        </authorList>
    </citation>
    <scope>NUCLEOTIDE SEQUENCE</scope>
    <source>
        <strain evidence="2">ChiW13-3771</strain>
    </source>
</reference>
<dbReference type="InterPro" id="IPR001279">
    <property type="entry name" value="Metallo-B-lactamas"/>
</dbReference>
<dbReference type="Pfam" id="PF00753">
    <property type="entry name" value="Lactamase_B"/>
    <property type="match status" value="1"/>
</dbReference>
<name>A0A9D1EE85_9FIRM</name>
<dbReference type="InterPro" id="IPR052926">
    <property type="entry name" value="Metallo-beta-lactamase_dom"/>
</dbReference>
<dbReference type="SMART" id="SM00849">
    <property type="entry name" value="Lactamase_B"/>
    <property type="match status" value="1"/>
</dbReference>
<evidence type="ECO:0000313" key="3">
    <source>
        <dbReference type="Proteomes" id="UP000824201"/>
    </source>
</evidence>
<sequence length="291" mass="33405">MKIICLMENTTCYNNIKAQHGLSFYIEWNERKILFDTGASDLFVENAKQRNVDLNAVDTVILSHGHYDHSGGIQAFLERNNHATLYIREKALEPHFHIHDQKISYIGIPKNIIQELKHPLRAQQIHFTKEWEVIEDGCILFSNVTGNQYYSKGNDGLAMQKGITYVTDDFSHEQNLILKENGKWILISGCSHSGVVNIIEKCKILIGKEPDILIGGFHFAKPEKDGSIDTEFAAKIGSKLQTYHTKYYTCHCTRVEYYQYLKQQMGEQIEYIGAGDELEWKENEIVLSISN</sequence>
<dbReference type="CDD" id="cd07713">
    <property type="entry name" value="DHPS-like_MBL-fold"/>
    <property type="match status" value="1"/>
</dbReference>
<dbReference type="InterPro" id="IPR036866">
    <property type="entry name" value="RibonucZ/Hydroxyglut_hydro"/>
</dbReference>
<reference evidence="2" key="2">
    <citation type="journal article" date="2021" name="PeerJ">
        <title>Extensive microbial diversity within the chicken gut microbiome revealed by metagenomics and culture.</title>
        <authorList>
            <person name="Gilroy R."/>
            <person name="Ravi A."/>
            <person name="Getino M."/>
            <person name="Pursley I."/>
            <person name="Horton D.L."/>
            <person name="Alikhan N.F."/>
            <person name="Baker D."/>
            <person name="Gharbi K."/>
            <person name="Hall N."/>
            <person name="Watson M."/>
            <person name="Adriaenssens E.M."/>
            <person name="Foster-Nyarko E."/>
            <person name="Jarju S."/>
            <person name="Secka A."/>
            <person name="Antonio M."/>
            <person name="Oren A."/>
            <person name="Chaudhuri R.R."/>
            <person name="La Ragione R."/>
            <person name="Hildebrand F."/>
            <person name="Pallen M.J."/>
        </authorList>
    </citation>
    <scope>NUCLEOTIDE SEQUENCE</scope>
    <source>
        <strain evidence="2">ChiW13-3771</strain>
    </source>
</reference>
<dbReference type="PANTHER" id="PTHR13754">
    <property type="entry name" value="METALLO-BETA-LACTAMASE SUPERFAMILY PROTEIN"/>
    <property type="match status" value="1"/>
</dbReference>
<protein>
    <submittedName>
        <fullName evidence="2">MBL fold metallo-hydrolase</fullName>
    </submittedName>
</protein>
<accession>A0A9D1EE85</accession>
<organism evidence="2 3">
    <name type="scientific">Candidatus Fimimorpha faecalis</name>
    <dbReference type="NCBI Taxonomy" id="2840824"/>
    <lineage>
        <taxon>Bacteria</taxon>
        <taxon>Bacillati</taxon>
        <taxon>Bacillota</taxon>
        <taxon>Clostridia</taxon>
        <taxon>Eubacteriales</taxon>
        <taxon>Candidatus Fimimorpha</taxon>
    </lineage>
</organism>
<dbReference type="PANTHER" id="PTHR13754:SF13">
    <property type="entry name" value="METALLO-BETA-LACTAMASE SUPERFAMILY PROTEIN (AFU_ORTHOLOGUE AFUA_3G07630)"/>
    <property type="match status" value="1"/>
</dbReference>
<dbReference type="GO" id="GO:0016740">
    <property type="term" value="F:transferase activity"/>
    <property type="evidence" value="ECO:0007669"/>
    <property type="project" value="TreeGrafter"/>
</dbReference>
<dbReference type="InterPro" id="IPR041712">
    <property type="entry name" value="DHPS-like_MBL-fold"/>
</dbReference>
<dbReference type="Proteomes" id="UP000824201">
    <property type="component" value="Unassembled WGS sequence"/>
</dbReference>
<comment type="caution">
    <text evidence="2">The sequence shown here is derived from an EMBL/GenBank/DDBJ whole genome shotgun (WGS) entry which is preliminary data.</text>
</comment>
<dbReference type="SUPFAM" id="SSF56281">
    <property type="entry name" value="Metallo-hydrolase/oxidoreductase"/>
    <property type="match status" value="1"/>
</dbReference>